<keyword evidence="4 12" id="KW-0812">Transmembrane</keyword>
<evidence type="ECO:0000256" key="12">
    <source>
        <dbReference type="SAM" id="Phobius"/>
    </source>
</evidence>
<comment type="similarity">
    <text evidence="2">Belongs to the USE1 family.</text>
</comment>
<keyword evidence="10" id="KW-0175">Coiled coil</keyword>
<dbReference type="PANTHER" id="PTHR13050">
    <property type="entry name" value="USE1-LIKE PROTEIN"/>
    <property type="match status" value="1"/>
</dbReference>
<protein>
    <submittedName>
        <fullName evidence="13">Synaptobrevin</fullName>
    </submittedName>
</protein>
<name>A0A7T7BPF7_PENDI</name>
<dbReference type="GO" id="GO:0031201">
    <property type="term" value="C:SNARE complex"/>
    <property type="evidence" value="ECO:0007669"/>
    <property type="project" value="TreeGrafter"/>
</dbReference>
<keyword evidence="7" id="KW-0653">Protein transport</keyword>
<feature type="compositionally biased region" description="Low complexity" evidence="11">
    <location>
        <begin position="169"/>
        <end position="187"/>
    </location>
</feature>
<dbReference type="GO" id="GO:0005789">
    <property type="term" value="C:endoplasmic reticulum membrane"/>
    <property type="evidence" value="ECO:0007669"/>
    <property type="project" value="UniProtKB-SubCell"/>
</dbReference>
<keyword evidence="5" id="KW-0256">Endoplasmic reticulum</keyword>
<keyword evidence="3" id="KW-0813">Transport</keyword>
<keyword evidence="6" id="KW-0931">ER-Golgi transport</keyword>
<evidence type="ECO:0000256" key="9">
    <source>
        <dbReference type="ARBA" id="ARBA00023136"/>
    </source>
</evidence>
<dbReference type="RefSeq" id="XP_014536108.2">
    <property type="nucleotide sequence ID" value="XM_014680622.2"/>
</dbReference>
<reference evidence="13 14" key="1">
    <citation type="submission" date="2020-08" db="EMBL/GenBank/DDBJ databases">
        <title>The completed genome sequence of the pathogenic ascomycete fungus Penicillium digitatum.</title>
        <authorList>
            <person name="Wang M."/>
        </authorList>
    </citation>
    <scope>NUCLEOTIDE SEQUENCE [LARGE SCALE GENOMIC DNA]</scope>
    <source>
        <strain evidence="13 14">PdW03</strain>
    </source>
</reference>
<comment type="subcellular location">
    <subcellularLocation>
        <location evidence="1">Endoplasmic reticulum membrane</location>
        <topology evidence="1">Single-pass type IV membrane protein</topology>
    </subcellularLocation>
</comment>
<evidence type="ECO:0000256" key="3">
    <source>
        <dbReference type="ARBA" id="ARBA00022448"/>
    </source>
</evidence>
<evidence type="ECO:0000256" key="5">
    <source>
        <dbReference type="ARBA" id="ARBA00022824"/>
    </source>
</evidence>
<dbReference type="KEGG" id="pdp:PDIP_26470"/>
<dbReference type="GO" id="GO:0006890">
    <property type="term" value="P:retrograde vesicle-mediated transport, Golgi to endoplasmic reticulum"/>
    <property type="evidence" value="ECO:0007669"/>
    <property type="project" value="TreeGrafter"/>
</dbReference>
<gene>
    <name evidence="13" type="ORF">Pdw03_2152</name>
</gene>
<evidence type="ECO:0000256" key="10">
    <source>
        <dbReference type="SAM" id="Coils"/>
    </source>
</evidence>
<evidence type="ECO:0000256" key="8">
    <source>
        <dbReference type="ARBA" id="ARBA00022989"/>
    </source>
</evidence>
<dbReference type="EMBL" id="CP060778">
    <property type="protein sequence ID" value="QQK47254.1"/>
    <property type="molecule type" value="Genomic_DNA"/>
</dbReference>
<dbReference type="GeneID" id="26230967"/>
<sequence>MAITAFPSAATPDLALLNVARLFTRLEHNLLSPGADRRSFQQSEYQRMRVNKNVDYARSLLTQLERSLPQIKPLNRKHEAQAEIARDRQLLKRIQTILDEEDAKAEAKEDEEDETDDIDDIDDEWKELFSKPVAQKAISPVSRLKDHRAPTRLSDSPPEVKETSEAQQTTMVSATATTTTPTPVPTSISLPAPPTLRNRHTTHPALPSSSEKATATGSNTKKLSETEAELSTHRLEQEDLTSSLLTLASRLKSSTQSFQAMLEGEKSALDRAVSGIDRTSTTMEEAGKKMGMLRKMTEGKGLWGRMMLYAWIFGLWVVAILIVYVGPKLRF</sequence>
<evidence type="ECO:0000256" key="4">
    <source>
        <dbReference type="ARBA" id="ARBA00022692"/>
    </source>
</evidence>
<dbReference type="VEuPathDB" id="FungiDB:PDIP_26470"/>
<keyword evidence="8 12" id="KW-1133">Transmembrane helix</keyword>
<evidence type="ECO:0000256" key="7">
    <source>
        <dbReference type="ARBA" id="ARBA00022927"/>
    </source>
</evidence>
<dbReference type="GO" id="GO:0015031">
    <property type="term" value="P:protein transport"/>
    <property type="evidence" value="ECO:0007669"/>
    <property type="project" value="UniProtKB-KW"/>
</dbReference>
<keyword evidence="9 12" id="KW-0472">Membrane</keyword>
<organism evidence="13 14">
    <name type="scientific">Penicillium digitatum</name>
    <name type="common">Green mold</name>
    <dbReference type="NCBI Taxonomy" id="36651"/>
    <lineage>
        <taxon>Eukaryota</taxon>
        <taxon>Fungi</taxon>
        <taxon>Dikarya</taxon>
        <taxon>Ascomycota</taxon>
        <taxon>Pezizomycotina</taxon>
        <taxon>Eurotiomycetes</taxon>
        <taxon>Eurotiomycetidae</taxon>
        <taxon>Eurotiales</taxon>
        <taxon>Aspergillaceae</taxon>
        <taxon>Penicillium</taxon>
    </lineage>
</organism>
<dbReference type="AlphaFoldDB" id="A0A7T7BPF7"/>
<proteinExistence type="inferred from homology"/>
<dbReference type="PANTHER" id="PTHR13050:SF7">
    <property type="entry name" value="VESICLE TRANSPORT PROTEIN USE1"/>
    <property type="match status" value="1"/>
</dbReference>
<accession>A0A7T7BPF7</accession>
<evidence type="ECO:0000256" key="11">
    <source>
        <dbReference type="SAM" id="MobiDB-lite"/>
    </source>
</evidence>
<feature type="compositionally biased region" description="Polar residues" evidence="11">
    <location>
        <begin position="207"/>
        <end position="221"/>
    </location>
</feature>
<dbReference type="InterPro" id="IPR019150">
    <property type="entry name" value="Vesicle_transport_protein_Use1"/>
</dbReference>
<evidence type="ECO:0000256" key="6">
    <source>
        <dbReference type="ARBA" id="ARBA00022892"/>
    </source>
</evidence>
<feature type="transmembrane region" description="Helical" evidence="12">
    <location>
        <begin position="302"/>
        <end position="325"/>
    </location>
</feature>
<feature type="coiled-coil region" evidence="10">
    <location>
        <begin position="91"/>
        <end position="124"/>
    </location>
</feature>
<evidence type="ECO:0000313" key="13">
    <source>
        <dbReference type="EMBL" id="QQK47254.1"/>
    </source>
</evidence>
<evidence type="ECO:0000256" key="1">
    <source>
        <dbReference type="ARBA" id="ARBA00004163"/>
    </source>
</evidence>
<dbReference type="Proteomes" id="UP000595662">
    <property type="component" value="Chromosome 5"/>
</dbReference>
<evidence type="ECO:0000256" key="2">
    <source>
        <dbReference type="ARBA" id="ARBA00007891"/>
    </source>
</evidence>
<feature type="region of interest" description="Disordered" evidence="11">
    <location>
        <begin position="139"/>
        <end position="222"/>
    </location>
</feature>
<dbReference type="GO" id="GO:0005484">
    <property type="term" value="F:SNAP receptor activity"/>
    <property type="evidence" value="ECO:0007669"/>
    <property type="project" value="TreeGrafter"/>
</dbReference>
<evidence type="ECO:0000313" key="14">
    <source>
        <dbReference type="Proteomes" id="UP000595662"/>
    </source>
</evidence>